<dbReference type="AlphaFoldDB" id="A0A2N9AMA0"/>
<evidence type="ECO:0000313" key="2">
    <source>
        <dbReference type="Proteomes" id="UP000233769"/>
    </source>
</evidence>
<accession>A0A2N9AMA0</accession>
<proteinExistence type="predicted"/>
<evidence type="ECO:0000313" key="1">
    <source>
        <dbReference type="EMBL" id="SOR28459.1"/>
    </source>
</evidence>
<sequence>MILNQSKLSPRLVAYNDALHQPTEAPFVFSPLFGCVNIGTLGPANSFLPIQTPRHFGDCQRFHSSPNQS</sequence>
<dbReference type="Proteomes" id="UP000233769">
    <property type="component" value="Chromosome tk0001"/>
</dbReference>
<dbReference type="EMBL" id="LT962688">
    <property type="protein sequence ID" value="SOR28459.1"/>
    <property type="molecule type" value="Genomic_DNA"/>
</dbReference>
<organism evidence="1 2">
    <name type="scientific">Methylorubrum extorquens</name>
    <name type="common">Methylobacterium dichloromethanicum</name>
    <name type="synonym">Methylobacterium extorquens</name>
    <dbReference type="NCBI Taxonomy" id="408"/>
    <lineage>
        <taxon>Bacteria</taxon>
        <taxon>Pseudomonadati</taxon>
        <taxon>Pseudomonadota</taxon>
        <taxon>Alphaproteobacteria</taxon>
        <taxon>Hyphomicrobiales</taxon>
        <taxon>Methylobacteriaceae</taxon>
        <taxon>Methylorubrum</taxon>
    </lineage>
</organism>
<protein>
    <submittedName>
        <fullName evidence="1">Uncharacterized protein</fullName>
    </submittedName>
</protein>
<gene>
    <name evidence="1" type="ORF">TK0001_1856</name>
</gene>
<name>A0A2N9AMA0_METEX</name>
<reference evidence="2" key="1">
    <citation type="submission" date="2017-10" db="EMBL/GenBank/DDBJ databases">
        <authorList>
            <person name="Regsiter A."/>
            <person name="William W."/>
        </authorList>
    </citation>
    <scope>NUCLEOTIDE SEQUENCE [LARGE SCALE GENOMIC DNA]</scope>
</reference>